<dbReference type="InterPro" id="IPR040612">
    <property type="entry name" value="ArsA_HSP20-like"/>
</dbReference>
<feature type="domain" description="ArsA/GET3 Anion-transporting ATPase-like" evidence="2">
    <location>
        <begin position="1"/>
        <end position="275"/>
    </location>
</feature>
<dbReference type="Proteomes" id="UP000642993">
    <property type="component" value="Unassembled WGS sequence"/>
</dbReference>
<evidence type="ECO:0000313" key="4">
    <source>
        <dbReference type="EMBL" id="MBD8507732.1"/>
    </source>
</evidence>
<dbReference type="PANTHER" id="PTHR10803:SF3">
    <property type="entry name" value="ATPASE GET3"/>
    <property type="match status" value="1"/>
</dbReference>
<dbReference type="PANTHER" id="PTHR10803">
    <property type="entry name" value="ARSENICAL PUMP-DRIVING ATPASE ARSENITE-TRANSLOCATING ATPASE"/>
    <property type="match status" value="1"/>
</dbReference>
<dbReference type="Pfam" id="PF17886">
    <property type="entry name" value="ArsA_HSP20"/>
    <property type="match status" value="1"/>
</dbReference>
<dbReference type="Pfam" id="PF02374">
    <property type="entry name" value="ArsA_ATPase"/>
    <property type="match status" value="1"/>
</dbReference>
<proteinExistence type="inferred from homology"/>
<evidence type="ECO:0000259" key="3">
    <source>
        <dbReference type="Pfam" id="PF17886"/>
    </source>
</evidence>
<dbReference type="EMBL" id="JACYWE010000010">
    <property type="protein sequence ID" value="MBD8507732.1"/>
    <property type="molecule type" value="Genomic_DNA"/>
</dbReference>
<dbReference type="Gene3D" id="3.40.50.300">
    <property type="entry name" value="P-loop containing nucleotide triphosphate hydrolases"/>
    <property type="match status" value="1"/>
</dbReference>
<evidence type="ECO:0000259" key="2">
    <source>
        <dbReference type="Pfam" id="PF02374"/>
    </source>
</evidence>
<evidence type="ECO:0000313" key="5">
    <source>
        <dbReference type="Proteomes" id="UP000642993"/>
    </source>
</evidence>
<name>A0A927JF69_9ACTN</name>
<dbReference type="Gene3D" id="2.60.40.790">
    <property type="match status" value="1"/>
</dbReference>
<accession>A0A927JF69</accession>
<dbReference type="InterPro" id="IPR027417">
    <property type="entry name" value="P-loop_NTPase"/>
</dbReference>
<protein>
    <submittedName>
        <fullName evidence="4">ArsA family ATPase</fullName>
    </submittedName>
</protein>
<dbReference type="CDD" id="cd02035">
    <property type="entry name" value="ArsA"/>
    <property type="match status" value="1"/>
</dbReference>
<dbReference type="SUPFAM" id="SSF52540">
    <property type="entry name" value="P-loop containing nucleoside triphosphate hydrolases"/>
    <property type="match status" value="1"/>
</dbReference>
<dbReference type="InterPro" id="IPR025723">
    <property type="entry name" value="ArsA/GET3_ATPase-like"/>
</dbReference>
<dbReference type="InterPro" id="IPR016300">
    <property type="entry name" value="ATPase_ArsA/GET3"/>
</dbReference>
<dbReference type="AlphaFoldDB" id="A0A927JF69"/>
<reference evidence="4" key="1">
    <citation type="submission" date="2020-09" db="EMBL/GenBank/DDBJ databases">
        <title>Hoyosella lacisalsi sp. nov., a halotolerant actinobacterium isolated from soil of Lake Gudzhirganskoe.</title>
        <authorList>
            <person name="Yang Q."/>
            <person name="Guo P.Y."/>
            <person name="Liu S.W."/>
            <person name="Li F.N."/>
            <person name="Sun C.H."/>
        </authorList>
    </citation>
    <scope>NUCLEOTIDE SEQUENCE</scope>
    <source>
        <strain evidence="4">G463</strain>
    </source>
</reference>
<gene>
    <name evidence="4" type="ORF">HT102_14685</name>
</gene>
<comment type="caution">
    <text evidence="4">The sequence shown here is derived from an EMBL/GenBank/DDBJ whole genome shotgun (WGS) entry which is preliminary data.</text>
</comment>
<evidence type="ECO:0000256" key="1">
    <source>
        <dbReference type="ARBA" id="ARBA00011040"/>
    </source>
</evidence>
<sequence>MISTDQAHSLADAYGLDGPAGDDGSWHLEDGLLHARHIDAVALAESLWTSLVERIGPRLGNEGDEAIDWLSLEPEEITVVPGAEELLALVEIMRLAESGQWDEVIVDCAPTAETLRLITLPETVQAYADRIWPQHRRLQSLGHPGGPGMLAEILDAITASAARLRSRLTSASTVRVALVLTPEKVVMEEARRTVTAMALLGMNLDTVIANRVLEPHPCSPSDDPIHHWYSARLAEQKAVLDELGGALGAVPLLRVHHAAAEPVGPDALHRLAVVLPGIGARGGDPGEVAARRVPRVSCETGEDLNAVYLLTMELPLVDPASVRLGRIGDDLIVGAAGIRRRVLLAPVLRRCLVIGARMEGSELQIRFRPNPEVWPQW</sequence>
<dbReference type="GO" id="GO:0005524">
    <property type="term" value="F:ATP binding"/>
    <property type="evidence" value="ECO:0007669"/>
    <property type="project" value="InterPro"/>
</dbReference>
<keyword evidence="5" id="KW-1185">Reference proteome</keyword>
<feature type="domain" description="ArsA HSP20-like" evidence="3">
    <location>
        <begin position="307"/>
        <end position="367"/>
    </location>
</feature>
<organism evidence="4 5">
    <name type="scientific">Lolliginicoccus lacisalsi</name>
    <dbReference type="NCBI Taxonomy" id="2742202"/>
    <lineage>
        <taxon>Bacteria</taxon>
        <taxon>Bacillati</taxon>
        <taxon>Actinomycetota</taxon>
        <taxon>Actinomycetes</taxon>
        <taxon>Mycobacteriales</taxon>
        <taxon>Hoyosellaceae</taxon>
        <taxon>Lolliginicoccus</taxon>
    </lineage>
</organism>
<dbReference type="InterPro" id="IPR008978">
    <property type="entry name" value="HSP20-like_chaperone"/>
</dbReference>
<dbReference type="GO" id="GO:0016887">
    <property type="term" value="F:ATP hydrolysis activity"/>
    <property type="evidence" value="ECO:0007669"/>
    <property type="project" value="InterPro"/>
</dbReference>
<comment type="similarity">
    <text evidence="1">Belongs to the arsA ATPase family.</text>
</comment>